<name>A0AAW1WE93_RUBAR</name>
<sequence>MRMAVQLRPKHRILTNPSLFHLFSTSSSDPSDASDPTEPNPQSHSSSVSDYFSHVSHVRASLKQQSPQQQQQRRPIAQNPSFNTAHSWPSKVAACQEFHQNLLEFRPRSVGSNPTESNSAPWQRSSTAPNPSQHQQISLAEVFNKDAKSMKIKLQTIRENLKLIEANANEQNESLSLSSLGMKANNVFGRPGALPRLFDKELNEKNAQNALKTEFVRIYSFEELGEKLKKLRPEAKVGSWFTLRELSERLIKLREMDHNETVPSLGGTLFEDIRNSLVNFAVSEEEKKRKKTSDLGATPYYLPKRPKEVLVEKASITVLLTLCITVTFHKIHKVKLQKFPYANTCNYVCNIIQPLRLLKAELGRVRDEFKISESDCGSA</sequence>
<dbReference type="AlphaFoldDB" id="A0AAW1WE93"/>
<evidence type="ECO:0000313" key="4">
    <source>
        <dbReference type="Proteomes" id="UP001457282"/>
    </source>
</evidence>
<evidence type="ECO:0000313" key="3">
    <source>
        <dbReference type="EMBL" id="KAK9922996.1"/>
    </source>
</evidence>
<dbReference type="PANTHER" id="PTHR47546">
    <property type="entry name" value="S15/NS1, RNA-BINDING PROTEIN"/>
    <property type="match status" value="1"/>
</dbReference>
<feature type="region of interest" description="Disordered" evidence="2">
    <location>
        <begin position="24"/>
        <end position="85"/>
    </location>
</feature>
<reference evidence="3 4" key="1">
    <citation type="journal article" date="2023" name="G3 (Bethesda)">
        <title>A chromosome-length genome assembly and annotation of blackberry (Rubus argutus, cv. 'Hillquist').</title>
        <authorList>
            <person name="Bruna T."/>
            <person name="Aryal R."/>
            <person name="Dudchenko O."/>
            <person name="Sargent D.J."/>
            <person name="Mead D."/>
            <person name="Buti M."/>
            <person name="Cavallini A."/>
            <person name="Hytonen T."/>
            <person name="Andres J."/>
            <person name="Pham M."/>
            <person name="Weisz D."/>
            <person name="Mascagni F."/>
            <person name="Usai G."/>
            <person name="Natali L."/>
            <person name="Bassil N."/>
            <person name="Fernandez G.E."/>
            <person name="Lomsadze A."/>
            <person name="Armour M."/>
            <person name="Olukolu B."/>
            <person name="Poorten T."/>
            <person name="Britton C."/>
            <person name="Davik J."/>
            <person name="Ashrafi H."/>
            <person name="Aiden E.L."/>
            <person name="Borodovsky M."/>
            <person name="Worthington M."/>
        </authorList>
    </citation>
    <scope>NUCLEOTIDE SEQUENCE [LARGE SCALE GENOMIC DNA]</scope>
    <source>
        <strain evidence="3">PI 553951</strain>
    </source>
</reference>
<dbReference type="PANTHER" id="PTHR47546:SF3">
    <property type="entry name" value="30S RIBOSOMAL PROTEIN S15, CHLOROPLASTIC"/>
    <property type="match status" value="1"/>
</dbReference>
<dbReference type="Proteomes" id="UP001457282">
    <property type="component" value="Unassembled WGS sequence"/>
</dbReference>
<feature type="compositionally biased region" description="Low complexity" evidence="2">
    <location>
        <begin position="24"/>
        <end position="55"/>
    </location>
</feature>
<accession>A0AAW1WE93</accession>
<organism evidence="3 4">
    <name type="scientific">Rubus argutus</name>
    <name type="common">Southern blackberry</name>
    <dbReference type="NCBI Taxonomy" id="59490"/>
    <lineage>
        <taxon>Eukaryota</taxon>
        <taxon>Viridiplantae</taxon>
        <taxon>Streptophyta</taxon>
        <taxon>Embryophyta</taxon>
        <taxon>Tracheophyta</taxon>
        <taxon>Spermatophyta</taxon>
        <taxon>Magnoliopsida</taxon>
        <taxon>eudicotyledons</taxon>
        <taxon>Gunneridae</taxon>
        <taxon>Pentapetalae</taxon>
        <taxon>rosids</taxon>
        <taxon>fabids</taxon>
        <taxon>Rosales</taxon>
        <taxon>Rosaceae</taxon>
        <taxon>Rosoideae</taxon>
        <taxon>Rosoideae incertae sedis</taxon>
        <taxon>Rubus</taxon>
    </lineage>
</organism>
<evidence type="ECO:0000256" key="2">
    <source>
        <dbReference type="SAM" id="MobiDB-lite"/>
    </source>
</evidence>
<feature type="compositionally biased region" description="Polar residues" evidence="2">
    <location>
        <begin position="110"/>
        <end position="134"/>
    </location>
</feature>
<comment type="caution">
    <text evidence="3">The sequence shown here is derived from an EMBL/GenBank/DDBJ whole genome shotgun (WGS) entry which is preliminary data.</text>
</comment>
<dbReference type="EMBL" id="JBEDUW010000006">
    <property type="protein sequence ID" value="KAK9922996.1"/>
    <property type="molecule type" value="Genomic_DNA"/>
</dbReference>
<protein>
    <submittedName>
        <fullName evidence="3">Uncharacterized protein</fullName>
    </submittedName>
</protein>
<feature type="compositionally biased region" description="Low complexity" evidence="2">
    <location>
        <begin position="64"/>
        <end position="75"/>
    </location>
</feature>
<feature type="coiled-coil region" evidence="1">
    <location>
        <begin position="147"/>
        <end position="174"/>
    </location>
</feature>
<feature type="region of interest" description="Disordered" evidence="2">
    <location>
        <begin position="107"/>
        <end position="134"/>
    </location>
</feature>
<evidence type="ECO:0000256" key="1">
    <source>
        <dbReference type="SAM" id="Coils"/>
    </source>
</evidence>
<proteinExistence type="predicted"/>
<keyword evidence="1" id="KW-0175">Coiled coil</keyword>
<keyword evidence="4" id="KW-1185">Reference proteome</keyword>
<gene>
    <name evidence="3" type="ORF">M0R45_031432</name>
</gene>